<feature type="region of interest" description="Disordered" evidence="1">
    <location>
        <begin position="1"/>
        <end position="33"/>
    </location>
</feature>
<sequence>MSERIDKHAEHLEMVERGVSEAEDEQVTASGEQKQLEKAVTALQAKAKDLEACSNRNNLRIVGLVESINGGVPSH</sequence>
<evidence type="ECO:0000313" key="3">
    <source>
        <dbReference type="Proteomes" id="UP001066276"/>
    </source>
</evidence>
<comment type="caution">
    <text evidence="2">The sequence shown here is derived from an EMBL/GenBank/DDBJ whole genome shotgun (WGS) entry which is preliminary data.</text>
</comment>
<proteinExistence type="predicted"/>
<name>A0AAV7RL60_PLEWA</name>
<organism evidence="2 3">
    <name type="scientific">Pleurodeles waltl</name>
    <name type="common">Iberian ribbed newt</name>
    <dbReference type="NCBI Taxonomy" id="8319"/>
    <lineage>
        <taxon>Eukaryota</taxon>
        <taxon>Metazoa</taxon>
        <taxon>Chordata</taxon>
        <taxon>Craniata</taxon>
        <taxon>Vertebrata</taxon>
        <taxon>Euteleostomi</taxon>
        <taxon>Amphibia</taxon>
        <taxon>Batrachia</taxon>
        <taxon>Caudata</taxon>
        <taxon>Salamandroidea</taxon>
        <taxon>Salamandridae</taxon>
        <taxon>Pleurodelinae</taxon>
        <taxon>Pleurodeles</taxon>
    </lineage>
</organism>
<dbReference type="Proteomes" id="UP001066276">
    <property type="component" value="Chromosome 5"/>
</dbReference>
<evidence type="ECO:0000256" key="1">
    <source>
        <dbReference type="SAM" id="MobiDB-lite"/>
    </source>
</evidence>
<dbReference type="EMBL" id="JANPWB010000009">
    <property type="protein sequence ID" value="KAJ1153417.1"/>
    <property type="molecule type" value="Genomic_DNA"/>
</dbReference>
<evidence type="ECO:0000313" key="2">
    <source>
        <dbReference type="EMBL" id="KAJ1153417.1"/>
    </source>
</evidence>
<feature type="compositionally biased region" description="Basic and acidic residues" evidence="1">
    <location>
        <begin position="1"/>
        <end position="20"/>
    </location>
</feature>
<protein>
    <submittedName>
        <fullName evidence="2">Uncharacterized protein</fullName>
    </submittedName>
</protein>
<reference evidence="2" key="1">
    <citation type="journal article" date="2022" name="bioRxiv">
        <title>Sequencing and chromosome-scale assembly of the giantPleurodeles waltlgenome.</title>
        <authorList>
            <person name="Brown T."/>
            <person name="Elewa A."/>
            <person name="Iarovenko S."/>
            <person name="Subramanian E."/>
            <person name="Araus A.J."/>
            <person name="Petzold A."/>
            <person name="Susuki M."/>
            <person name="Suzuki K.-i.T."/>
            <person name="Hayashi T."/>
            <person name="Toyoda A."/>
            <person name="Oliveira C."/>
            <person name="Osipova E."/>
            <person name="Leigh N.D."/>
            <person name="Simon A."/>
            <person name="Yun M.H."/>
        </authorList>
    </citation>
    <scope>NUCLEOTIDE SEQUENCE</scope>
    <source>
        <strain evidence="2">20211129_DDA</strain>
        <tissue evidence="2">Liver</tissue>
    </source>
</reference>
<gene>
    <name evidence="2" type="ORF">NDU88_006177</name>
</gene>
<keyword evidence="3" id="KW-1185">Reference proteome</keyword>
<dbReference type="AlphaFoldDB" id="A0AAV7RL60"/>
<accession>A0AAV7RL60</accession>